<dbReference type="InterPro" id="IPR031322">
    <property type="entry name" value="Shikimate/glucono_kinase"/>
</dbReference>
<dbReference type="InterPro" id="IPR022893">
    <property type="entry name" value="Shikimate_DH_fam"/>
</dbReference>
<dbReference type="Gene3D" id="3.40.50.720">
    <property type="entry name" value="NAD(P)-binding Rossmann-like Domain"/>
    <property type="match status" value="1"/>
</dbReference>
<reference evidence="5" key="2">
    <citation type="submission" date="2021-04" db="EMBL/GenBank/DDBJ databases">
        <authorList>
            <person name="Gilroy R."/>
        </authorList>
    </citation>
    <scope>NUCLEOTIDE SEQUENCE</scope>
    <source>
        <strain evidence="5">CHK187-11901</strain>
    </source>
</reference>
<comment type="cofactor">
    <cofactor evidence="3">
        <name>Mg(2+)</name>
        <dbReference type="ChEBI" id="CHEBI:18420"/>
    </cofactor>
    <text evidence="3">Binds 1 Mg(2+) ion per subunit.</text>
</comment>
<dbReference type="GO" id="GO:0009423">
    <property type="term" value="P:chorismate biosynthetic process"/>
    <property type="evidence" value="ECO:0007669"/>
    <property type="project" value="UniProtKB-UniRule"/>
</dbReference>
<evidence type="ECO:0000313" key="5">
    <source>
        <dbReference type="EMBL" id="HJC35566.1"/>
    </source>
</evidence>
<keyword evidence="3" id="KW-0808">Transferase</keyword>
<dbReference type="AlphaFoldDB" id="A0A9D2SVE8"/>
<dbReference type="InterPro" id="IPR027417">
    <property type="entry name" value="P-loop_NTPase"/>
</dbReference>
<feature type="binding site" evidence="3">
    <location>
        <position position="332"/>
    </location>
    <ligand>
        <name>substrate</name>
    </ligand>
</feature>
<dbReference type="HAMAP" id="MF_00109">
    <property type="entry name" value="Shikimate_kinase"/>
    <property type="match status" value="1"/>
</dbReference>
<evidence type="ECO:0000313" key="6">
    <source>
        <dbReference type="Proteomes" id="UP000823896"/>
    </source>
</evidence>
<dbReference type="CDD" id="cd01065">
    <property type="entry name" value="NAD_bind_Shikimate_DH"/>
    <property type="match status" value="1"/>
</dbReference>
<feature type="binding site" evidence="3">
    <location>
        <position position="367"/>
    </location>
    <ligand>
        <name>ATP</name>
        <dbReference type="ChEBI" id="CHEBI:30616"/>
    </ligand>
</feature>
<dbReference type="InterPro" id="IPR000623">
    <property type="entry name" value="Shikimate_kinase/TSH1"/>
</dbReference>
<dbReference type="GO" id="GO:0009073">
    <property type="term" value="P:aromatic amino acid family biosynthetic process"/>
    <property type="evidence" value="ECO:0007669"/>
    <property type="project" value="UniProtKB-KW"/>
</dbReference>
<dbReference type="GO" id="GO:0005524">
    <property type="term" value="F:ATP binding"/>
    <property type="evidence" value="ECO:0007669"/>
    <property type="project" value="UniProtKB-UniRule"/>
</dbReference>
<dbReference type="InterPro" id="IPR046346">
    <property type="entry name" value="Aminoacid_DH-like_N_sf"/>
</dbReference>
<dbReference type="InterPro" id="IPR013708">
    <property type="entry name" value="Shikimate_DH-bd_N"/>
</dbReference>
<accession>A0A9D2SVE8</accession>
<dbReference type="EMBL" id="DWWM01000001">
    <property type="protein sequence ID" value="HJC35566.1"/>
    <property type="molecule type" value="Genomic_DNA"/>
</dbReference>
<sequence>MKKYGLIGEHLTHSFSKEIHEAIADYRYDLIPLDHEAFHSFMAKRDFEAINVTIPYKKDVIPYLDELDEAARAIGAVNTVVNRGGKLYGYNTDFTGFQYMVRKHGVQMAGKKVLVIGNGGASAAIQAVVHREGAAQMVIVDIVEGSGAISYEECFRSHCDAQIIINTSPVGMYPHTDAAPVDLERFPQCEAVMDVIYNPLITRLCLQAREKGMIHVNGLEMLVAQAKQAVEHFLTKQIPDDVIDTIYRRIVRERCNIVLIGMPSAGKSTLGQETAQRCGKRFADMDEEIVAAAQMRIPQIFATEGEAGFRARESAMAAELAKQNGLVISTGGGVIKNKANIDALRMNGVLFFIDRDLSLLISTDKNRPLSSSKEAVEKMYAERIALYRSYADAIIDNNDAIETAVESILKRYEECMNKALSR</sequence>
<dbReference type="PANTHER" id="PTHR21089">
    <property type="entry name" value="SHIKIMATE DEHYDROGENASE"/>
    <property type="match status" value="1"/>
</dbReference>
<dbReference type="SUPFAM" id="SSF53223">
    <property type="entry name" value="Aminoacid dehydrogenase-like, N-terminal domain"/>
    <property type="match status" value="1"/>
</dbReference>
<organism evidence="5 6">
    <name type="scientific">Candidatus Merdibacter merdavium</name>
    <dbReference type="NCBI Taxonomy" id="2838692"/>
    <lineage>
        <taxon>Bacteria</taxon>
        <taxon>Bacillati</taxon>
        <taxon>Bacillota</taxon>
        <taxon>Erysipelotrichia</taxon>
        <taxon>Erysipelotrichales</taxon>
        <taxon>Erysipelotrichaceae</taxon>
        <taxon>Merdibacter</taxon>
    </lineage>
</organism>
<keyword evidence="3" id="KW-0963">Cytoplasm</keyword>
<feature type="binding site" evidence="3">
    <location>
        <position position="286"/>
    </location>
    <ligand>
        <name>substrate</name>
    </ligand>
</feature>
<dbReference type="GO" id="GO:0004764">
    <property type="term" value="F:shikimate 3-dehydrogenase (NADP+) activity"/>
    <property type="evidence" value="ECO:0007669"/>
    <property type="project" value="InterPro"/>
</dbReference>
<evidence type="ECO:0000256" key="2">
    <source>
        <dbReference type="ARBA" id="ARBA00023141"/>
    </source>
</evidence>
<dbReference type="GO" id="GO:0005737">
    <property type="term" value="C:cytoplasm"/>
    <property type="evidence" value="ECO:0007669"/>
    <property type="project" value="UniProtKB-SubCell"/>
</dbReference>
<comment type="subunit">
    <text evidence="3">Monomer.</text>
</comment>
<keyword evidence="3" id="KW-0547">Nucleotide-binding</keyword>
<dbReference type="SUPFAM" id="SSF51735">
    <property type="entry name" value="NAD(P)-binding Rossmann-fold domains"/>
    <property type="match status" value="1"/>
</dbReference>
<evidence type="ECO:0000256" key="3">
    <source>
        <dbReference type="HAMAP-Rule" id="MF_00109"/>
    </source>
</evidence>
<gene>
    <name evidence="3" type="primary">aroK</name>
    <name evidence="5" type="ORF">H9702_00340</name>
</gene>
<keyword evidence="3" id="KW-0479">Metal-binding</keyword>
<comment type="caution">
    <text evidence="5">The sequence shown here is derived from an EMBL/GenBank/DDBJ whole genome shotgun (WGS) entry which is preliminary data.</text>
</comment>
<reference evidence="5" key="1">
    <citation type="journal article" date="2021" name="PeerJ">
        <title>Extensive microbial diversity within the chicken gut microbiome revealed by metagenomics and culture.</title>
        <authorList>
            <person name="Gilroy R."/>
            <person name="Ravi A."/>
            <person name="Getino M."/>
            <person name="Pursley I."/>
            <person name="Horton D.L."/>
            <person name="Alikhan N.F."/>
            <person name="Baker D."/>
            <person name="Gharbi K."/>
            <person name="Hall N."/>
            <person name="Watson M."/>
            <person name="Adriaenssens E.M."/>
            <person name="Foster-Nyarko E."/>
            <person name="Jarju S."/>
            <person name="Secka A."/>
            <person name="Antonio M."/>
            <person name="Oren A."/>
            <person name="Chaudhuri R.R."/>
            <person name="La Ragione R."/>
            <person name="Hildebrand F."/>
            <person name="Pallen M.J."/>
        </authorList>
    </citation>
    <scope>NUCLEOTIDE SEQUENCE</scope>
    <source>
        <strain evidence="5">CHK187-11901</strain>
    </source>
</reference>
<feature type="binding site" evidence="3">
    <location>
        <position position="268"/>
    </location>
    <ligand>
        <name>Mg(2+)</name>
        <dbReference type="ChEBI" id="CHEBI:18420"/>
    </ligand>
</feature>
<dbReference type="PANTHER" id="PTHR21089:SF1">
    <property type="entry name" value="BIFUNCTIONAL 3-DEHYDROQUINATE DEHYDRATASE_SHIKIMATE DEHYDROGENASE, CHLOROPLASTIC"/>
    <property type="match status" value="1"/>
</dbReference>
<proteinExistence type="inferred from homology"/>
<dbReference type="Proteomes" id="UP000823896">
    <property type="component" value="Unassembled WGS sequence"/>
</dbReference>
<dbReference type="InterPro" id="IPR036291">
    <property type="entry name" value="NAD(P)-bd_dom_sf"/>
</dbReference>
<keyword evidence="2 3" id="KW-0057">Aromatic amino acid biosynthesis</keyword>
<comment type="subcellular location">
    <subcellularLocation>
        <location evidence="3">Cytoplasm</location>
    </subcellularLocation>
</comment>
<evidence type="ECO:0000256" key="1">
    <source>
        <dbReference type="ARBA" id="ARBA00004871"/>
    </source>
</evidence>
<protein>
    <recommendedName>
        <fullName evidence="3">Shikimate kinase</fullName>
        <shortName evidence="3">SK</shortName>
        <ecNumber evidence="3">2.7.1.71</ecNumber>
    </recommendedName>
</protein>
<comment type="similarity">
    <text evidence="3">Belongs to the shikimate kinase family.</text>
</comment>
<keyword evidence="3" id="KW-0028">Amino-acid biosynthesis</keyword>
<keyword evidence="3" id="KW-0460">Magnesium</keyword>
<comment type="catalytic activity">
    <reaction evidence="3">
        <text>shikimate + ATP = 3-phosphoshikimate + ADP + H(+)</text>
        <dbReference type="Rhea" id="RHEA:13121"/>
        <dbReference type="ChEBI" id="CHEBI:15378"/>
        <dbReference type="ChEBI" id="CHEBI:30616"/>
        <dbReference type="ChEBI" id="CHEBI:36208"/>
        <dbReference type="ChEBI" id="CHEBI:145989"/>
        <dbReference type="ChEBI" id="CHEBI:456216"/>
        <dbReference type="EC" id="2.7.1.71"/>
    </reaction>
</comment>
<dbReference type="PRINTS" id="PR01100">
    <property type="entry name" value="SHIKIMTKNASE"/>
</dbReference>
<dbReference type="GO" id="GO:0000287">
    <property type="term" value="F:magnesium ion binding"/>
    <property type="evidence" value="ECO:0007669"/>
    <property type="project" value="UniProtKB-UniRule"/>
</dbReference>
<comment type="pathway">
    <text evidence="3">Metabolic intermediate biosynthesis; chorismate biosynthesis; chorismate from D-erythrose 4-phosphate and phosphoenolpyruvate: step 5/7.</text>
</comment>
<comment type="pathway">
    <text evidence="1">Metabolic intermediate biosynthesis; chorismate biosynthesis; chorismate from D-erythrose 4-phosphate and phosphoenolpyruvate: step 4/7.</text>
</comment>
<dbReference type="Gene3D" id="3.40.50.300">
    <property type="entry name" value="P-loop containing nucleotide triphosphate hydrolases"/>
    <property type="match status" value="1"/>
</dbReference>
<dbReference type="CDD" id="cd00464">
    <property type="entry name" value="SK"/>
    <property type="match status" value="1"/>
</dbReference>
<dbReference type="SUPFAM" id="SSF52540">
    <property type="entry name" value="P-loop containing nucleoside triphosphate hydrolases"/>
    <property type="match status" value="1"/>
</dbReference>
<comment type="caution">
    <text evidence="3">Lacks conserved residue(s) required for the propagation of feature annotation.</text>
</comment>
<dbReference type="EC" id="2.7.1.71" evidence="3"/>
<dbReference type="Pfam" id="PF01202">
    <property type="entry name" value="SKI"/>
    <property type="match status" value="1"/>
</dbReference>
<dbReference type="Pfam" id="PF08501">
    <property type="entry name" value="Shikimate_dh_N"/>
    <property type="match status" value="1"/>
</dbReference>
<feature type="binding site" evidence="3">
    <location>
        <begin position="264"/>
        <end position="269"/>
    </location>
    <ligand>
        <name>ATP</name>
        <dbReference type="ChEBI" id="CHEBI:30616"/>
    </ligand>
</feature>
<name>A0A9D2SVE8_9FIRM</name>
<dbReference type="GO" id="GO:0019632">
    <property type="term" value="P:shikimate metabolic process"/>
    <property type="evidence" value="ECO:0007669"/>
    <property type="project" value="TreeGrafter"/>
</dbReference>
<feature type="binding site" evidence="3">
    <location>
        <position position="310"/>
    </location>
    <ligand>
        <name>substrate</name>
    </ligand>
</feature>
<keyword evidence="3" id="KW-0418">Kinase</keyword>
<dbReference type="GO" id="GO:0008652">
    <property type="term" value="P:amino acid biosynthetic process"/>
    <property type="evidence" value="ECO:0007669"/>
    <property type="project" value="UniProtKB-KW"/>
</dbReference>
<feature type="domain" description="Shikimate dehydrogenase substrate binding N-terminal" evidence="4">
    <location>
        <begin position="6"/>
        <end position="80"/>
    </location>
</feature>
<comment type="function">
    <text evidence="3">Catalyzes the specific phosphorylation of the 3-hydroxyl group of shikimic acid using ATP as a cosubstrate.</text>
</comment>
<dbReference type="Gene3D" id="3.40.50.10860">
    <property type="entry name" value="Leucine Dehydrogenase, chain A, domain 1"/>
    <property type="match status" value="1"/>
</dbReference>
<evidence type="ECO:0000259" key="4">
    <source>
        <dbReference type="Pfam" id="PF08501"/>
    </source>
</evidence>
<feature type="binding site" evidence="3">
    <location>
        <position position="383"/>
    </location>
    <ligand>
        <name>substrate</name>
    </ligand>
</feature>
<keyword evidence="3" id="KW-0067">ATP-binding</keyword>
<dbReference type="GO" id="GO:0004765">
    <property type="term" value="F:shikimate kinase activity"/>
    <property type="evidence" value="ECO:0007669"/>
    <property type="project" value="UniProtKB-UniRule"/>
</dbReference>